<comment type="cofactor">
    <cofactor evidence="1">
        <name>Zn(2+)</name>
        <dbReference type="ChEBI" id="CHEBI:29105"/>
    </cofactor>
</comment>
<dbReference type="InterPro" id="IPR001261">
    <property type="entry name" value="ArgE/DapE_CS"/>
</dbReference>
<dbReference type="Gene3D" id="3.40.630.10">
    <property type="entry name" value="Zn peptidases"/>
    <property type="match status" value="1"/>
</dbReference>
<dbReference type="InterPro" id="IPR050072">
    <property type="entry name" value="Peptidase_M20A"/>
</dbReference>
<keyword evidence="2" id="KW-0479">Metal-binding</keyword>
<comment type="caution">
    <text evidence="7">The sequence shown here is derived from an EMBL/GenBank/DDBJ whole genome shotgun (WGS) entry which is preliminary data.</text>
</comment>
<evidence type="ECO:0000256" key="5">
    <source>
        <dbReference type="NCBIfam" id="TIGR01900"/>
    </source>
</evidence>
<dbReference type="EMBL" id="JACHMK010000001">
    <property type="protein sequence ID" value="MBB6334189.1"/>
    <property type="molecule type" value="Genomic_DNA"/>
</dbReference>
<dbReference type="RefSeq" id="WP_343058725.1">
    <property type="nucleotide sequence ID" value="NZ_JACHMK010000001.1"/>
</dbReference>
<dbReference type="GO" id="GO:0008777">
    <property type="term" value="F:acetylornithine deacetylase activity"/>
    <property type="evidence" value="ECO:0007669"/>
    <property type="project" value="TreeGrafter"/>
</dbReference>
<dbReference type="Gene3D" id="3.30.70.360">
    <property type="match status" value="1"/>
</dbReference>
<dbReference type="PANTHER" id="PTHR43808:SF31">
    <property type="entry name" value="N-ACETYL-L-CITRULLINE DEACETYLASE"/>
    <property type="match status" value="1"/>
</dbReference>
<dbReference type="AlphaFoldDB" id="A0A923IZ02"/>
<evidence type="ECO:0000256" key="1">
    <source>
        <dbReference type="ARBA" id="ARBA00001947"/>
    </source>
</evidence>
<name>A0A923IZ02_9ACTO</name>
<evidence type="ECO:0000313" key="8">
    <source>
        <dbReference type="Proteomes" id="UP000617426"/>
    </source>
</evidence>
<gene>
    <name evidence="7" type="ORF">HD592_000754</name>
</gene>
<feature type="domain" description="Peptidase M20 dimerisation" evidence="6">
    <location>
        <begin position="171"/>
        <end position="269"/>
    </location>
</feature>
<dbReference type="GO" id="GO:0046872">
    <property type="term" value="F:metal ion binding"/>
    <property type="evidence" value="ECO:0007669"/>
    <property type="project" value="UniProtKB-KW"/>
</dbReference>
<dbReference type="SUPFAM" id="SSF53187">
    <property type="entry name" value="Zn-dependent exopeptidases"/>
    <property type="match status" value="1"/>
</dbReference>
<dbReference type="GO" id="GO:0009014">
    <property type="term" value="F:succinyl-diaminopimelate desuccinylase activity"/>
    <property type="evidence" value="ECO:0007669"/>
    <property type="project" value="UniProtKB-UniRule"/>
</dbReference>
<dbReference type="InterPro" id="IPR002933">
    <property type="entry name" value="Peptidase_M20"/>
</dbReference>
<dbReference type="SUPFAM" id="SSF55031">
    <property type="entry name" value="Bacterial exopeptidase dimerisation domain"/>
    <property type="match status" value="1"/>
</dbReference>
<dbReference type="GO" id="GO:0006526">
    <property type="term" value="P:L-arginine biosynthetic process"/>
    <property type="evidence" value="ECO:0007669"/>
    <property type="project" value="TreeGrafter"/>
</dbReference>
<evidence type="ECO:0000313" key="7">
    <source>
        <dbReference type="EMBL" id="MBB6334189.1"/>
    </source>
</evidence>
<evidence type="ECO:0000256" key="4">
    <source>
        <dbReference type="ARBA" id="ARBA00022833"/>
    </source>
</evidence>
<reference evidence="7" key="1">
    <citation type="submission" date="2020-08" db="EMBL/GenBank/DDBJ databases">
        <title>Sequencing the genomes of 1000 actinobacteria strains.</title>
        <authorList>
            <person name="Klenk H.-P."/>
        </authorList>
    </citation>
    <scope>NUCLEOTIDE SEQUENCE</scope>
    <source>
        <strain evidence="7">DSM 10695</strain>
    </source>
</reference>
<dbReference type="Pfam" id="PF07687">
    <property type="entry name" value="M20_dimer"/>
    <property type="match status" value="1"/>
</dbReference>
<dbReference type="NCBIfam" id="TIGR01900">
    <property type="entry name" value="dapE-gram_pos"/>
    <property type="match status" value="1"/>
</dbReference>
<dbReference type="InterPro" id="IPR010174">
    <property type="entry name" value="Succinyl-DAP_deSuclase_DapE"/>
</dbReference>
<dbReference type="GO" id="GO:0009089">
    <property type="term" value="P:lysine biosynthetic process via diaminopimelate"/>
    <property type="evidence" value="ECO:0007669"/>
    <property type="project" value="UniProtKB-UniRule"/>
</dbReference>
<proteinExistence type="predicted"/>
<keyword evidence="8" id="KW-1185">Reference proteome</keyword>
<dbReference type="InterPro" id="IPR036264">
    <property type="entry name" value="Bact_exopeptidase_dim_dom"/>
</dbReference>
<dbReference type="PANTHER" id="PTHR43808">
    <property type="entry name" value="ACETYLORNITHINE DEACETYLASE"/>
    <property type="match status" value="1"/>
</dbReference>
<evidence type="ECO:0000259" key="6">
    <source>
        <dbReference type="Pfam" id="PF07687"/>
    </source>
</evidence>
<evidence type="ECO:0000256" key="3">
    <source>
        <dbReference type="ARBA" id="ARBA00022801"/>
    </source>
</evidence>
<accession>A0A923IZ02</accession>
<keyword evidence="3 7" id="KW-0378">Hydrolase</keyword>
<organism evidence="7 8">
    <name type="scientific">Schaalia hyovaginalis</name>
    <dbReference type="NCBI Taxonomy" id="29316"/>
    <lineage>
        <taxon>Bacteria</taxon>
        <taxon>Bacillati</taxon>
        <taxon>Actinomycetota</taxon>
        <taxon>Actinomycetes</taxon>
        <taxon>Actinomycetales</taxon>
        <taxon>Actinomycetaceae</taxon>
        <taxon>Schaalia</taxon>
    </lineage>
</organism>
<evidence type="ECO:0000256" key="2">
    <source>
        <dbReference type="ARBA" id="ARBA00022723"/>
    </source>
</evidence>
<sequence>MVRELRTDDVVDLACDLIDIPSVSGDEKAIADAVEARLRRAPHLEVLRDGDAIVARTRLARAHRVLIAGHLDTVPIAGNVPAVRSLVNGIDTVRGRGAVDMLGGVAVALRAALLLTAPKHDVTWVFYDHEEVEASLNGLGRLMRNHPGLLGADFAILAEPTSAHIEGGCNGSVRVIATIPGKAAHSARSWRGDNAIHKAAPVISRIASFGNPTVNVDGLDYRESLLVVAVSGGKAKNVVPDEVELVINYRFAPSKSTDEAIALVTSYFAGTGARIEVDDRSPGARPGADSPIARDFIAHAGAIAEAHGEELRVVAKQGWTDVARFFDLGIPAVNFGPGDPLLAHTDEEAAPAADMTRCLDALLAWLDDKEKE</sequence>
<keyword evidence="4" id="KW-0862">Zinc</keyword>
<dbReference type="PROSITE" id="PS00758">
    <property type="entry name" value="ARGE_DAPE_CPG2_1"/>
    <property type="match status" value="1"/>
</dbReference>
<dbReference type="Proteomes" id="UP000617426">
    <property type="component" value="Unassembled WGS sequence"/>
</dbReference>
<dbReference type="EC" id="3.5.1.18" evidence="5"/>
<dbReference type="Pfam" id="PF01546">
    <property type="entry name" value="Peptidase_M20"/>
    <property type="match status" value="1"/>
</dbReference>
<protein>
    <recommendedName>
        <fullName evidence="5">Succinyl-diaminopimelate desuccinylase</fullName>
        <ecNumber evidence="5">3.5.1.18</ecNumber>
    </recommendedName>
</protein>
<dbReference type="InterPro" id="IPR011650">
    <property type="entry name" value="Peptidase_M20_dimer"/>
</dbReference>